<organism evidence="2 3">
    <name type="scientific">Steinernema hermaphroditum</name>
    <dbReference type="NCBI Taxonomy" id="289476"/>
    <lineage>
        <taxon>Eukaryota</taxon>
        <taxon>Metazoa</taxon>
        <taxon>Ecdysozoa</taxon>
        <taxon>Nematoda</taxon>
        <taxon>Chromadorea</taxon>
        <taxon>Rhabditida</taxon>
        <taxon>Tylenchina</taxon>
        <taxon>Panagrolaimomorpha</taxon>
        <taxon>Strongyloidoidea</taxon>
        <taxon>Steinernematidae</taxon>
        <taxon>Steinernema</taxon>
    </lineage>
</organism>
<dbReference type="EMBL" id="JAUCMV010000003">
    <property type="protein sequence ID" value="KAK0412189.1"/>
    <property type="molecule type" value="Genomic_DNA"/>
</dbReference>
<feature type="transmembrane region" description="Helical" evidence="1">
    <location>
        <begin position="99"/>
        <end position="119"/>
    </location>
</feature>
<sequence>MEWLFLLKLSSKHERGPCGCFYHELCLLHFLEAKDPMREEGLRKQSCRRCKGVIAYMDYFERSRSAQKLFNIFRVLSLVVFYGFFVVILSQLLKDLPDYRLSVVGVLLAIFALFILCVVNNTCTFRGSIQRAIRVDPVVIV</sequence>
<evidence type="ECO:0000256" key="1">
    <source>
        <dbReference type="SAM" id="Phobius"/>
    </source>
</evidence>
<keyword evidence="3" id="KW-1185">Reference proteome</keyword>
<dbReference type="AlphaFoldDB" id="A0AA39LWT1"/>
<keyword evidence="1" id="KW-0812">Transmembrane</keyword>
<protein>
    <submittedName>
        <fullName evidence="2">Uncharacterized protein</fullName>
    </submittedName>
</protein>
<comment type="caution">
    <text evidence="2">The sequence shown here is derived from an EMBL/GenBank/DDBJ whole genome shotgun (WGS) entry which is preliminary data.</text>
</comment>
<accession>A0AA39LWT1</accession>
<keyword evidence="1" id="KW-0472">Membrane</keyword>
<keyword evidence="1" id="KW-1133">Transmembrane helix</keyword>
<name>A0AA39LWT1_9BILA</name>
<evidence type="ECO:0000313" key="3">
    <source>
        <dbReference type="Proteomes" id="UP001175271"/>
    </source>
</evidence>
<proteinExistence type="predicted"/>
<gene>
    <name evidence="2" type="ORF">QR680_006080</name>
</gene>
<dbReference type="Proteomes" id="UP001175271">
    <property type="component" value="Unassembled WGS sequence"/>
</dbReference>
<reference evidence="2" key="1">
    <citation type="submission" date="2023-06" db="EMBL/GenBank/DDBJ databases">
        <title>Genomic analysis of the entomopathogenic nematode Steinernema hermaphroditum.</title>
        <authorList>
            <person name="Schwarz E.M."/>
            <person name="Heppert J.K."/>
            <person name="Baniya A."/>
            <person name="Schwartz H.T."/>
            <person name="Tan C.-H."/>
            <person name="Antoshechkin I."/>
            <person name="Sternberg P.W."/>
            <person name="Goodrich-Blair H."/>
            <person name="Dillman A.R."/>
        </authorList>
    </citation>
    <scope>NUCLEOTIDE SEQUENCE</scope>
    <source>
        <strain evidence="2">PS9179</strain>
        <tissue evidence="2">Whole animal</tissue>
    </source>
</reference>
<feature type="transmembrane region" description="Helical" evidence="1">
    <location>
        <begin position="72"/>
        <end position="93"/>
    </location>
</feature>
<evidence type="ECO:0000313" key="2">
    <source>
        <dbReference type="EMBL" id="KAK0412189.1"/>
    </source>
</evidence>